<evidence type="ECO:0000313" key="1">
    <source>
        <dbReference type="EMBL" id="NJB99088.1"/>
    </source>
</evidence>
<sequence>MEAAFSIDVDASNSLVRITMSGFFAMEDIVRFVAARDQAHRQLTCAANAHVTLVDIRGMKIQSQDSVESFKHVLNNPKFASRRLAIVVAQSLARMQIKRAASDRDAYYFDSIEGAEAWLLAPDAAAVDAALDSVGHA</sequence>
<dbReference type="Proteomes" id="UP000531251">
    <property type="component" value="Unassembled WGS sequence"/>
</dbReference>
<reference evidence="1 2" key="1">
    <citation type="submission" date="2020-03" db="EMBL/GenBank/DDBJ databases">
        <title>Genomic Encyclopedia of Type Strains, Phase IV (KMG-IV): sequencing the most valuable type-strain genomes for metagenomic binning, comparative biology and taxonomic classification.</title>
        <authorList>
            <person name="Goeker M."/>
        </authorList>
    </citation>
    <scope>NUCLEOTIDE SEQUENCE [LARGE SCALE GENOMIC DNA]</scope>
    <source>
        <strain evidence="1 2">DSM 7225</strain>
    </source>
</reference>
<dbReference type="AlphaFoldDB" id="A0A7X5Y1U7"/>
<name>A0A7X5Y1U7_9SPHN</name>
<gene>
    <name evidence="1" type="ORF">GGR89_003428</name>
</gene>
<evidence type="ECO:0008006" key="3">
    <source>
        <dbReference type="Google" id="ProtNLM"/>
    </source>
</evidence>
<proteinExistence type="predicted"/>
<dbReference type="RefSeq" id="WP_125976023.1">
    <property type="nucleotide sequence ID" value="NZ_BAAADY010000015.1"/>
</dbReference>
<dbReference type="EMBL" id="JAATJB010000012">
    <property type="protein sequence ID" value="NJB99088.1"/>
    <property type="molecule type" value="Genomic_DNA"/>
</dbReference>
<comment type="caution">
    <text evidence="1">The sequence shown here is derived from an EMBL/GenBank/DDBJ whole genome shotgun (WGS) entry which is preliminary data.</text>
</comment>
<protein>
    <recommendedName>
        <fullName evidence="3">SpoIIAA-like protein</fullName>
    </recommendedName>
</protein>
<evidence type="ECO:0000313" key="2">
    <source>
        <dbReference type="Proteomes" id="UP000531251"/>
    </source>
</evidence>
<keyword evidence="2" id="KW-1185">Reference proteome</keyword>
<organism evidence="1 2">
    <name type="scientific">Sphingomonas trueperi</name>
    <dbReference type="NCBI Taxonomy" id="53317"/>
    <lineage>
        <taxon>Bacteria</taxon>
        <taxon>Pseudomonadati</taxon>
        <taxon>Pseudomonadota</taxon>
        <taxon>Alphaproteobacteria</taxon>
        <taxon>Sphingomonadales</taxon>
        <taxon>Sphingomonadaceae</taxon>
        <taxon>Sphingomonas</taxon>
    </lineage>
</organism>
<accession>A0A7X5Y1U7</accession>